<feature type="non-terminal residue" evidence="5">
    <location>
        <position position="114"/>
    </location>
</feature>
<gene>
    <name evidence="5" type="ORF">GTP56_26210</name>
</gene>
<dbReference type="Gene3D" id="3.40.50.11240">
    <property type="entry name" value="Ethanolamine ammonia-lyase light chain (EutC)"/>
    <property type="match status" value="1"/>
</dbReference>
<dbReference type="GO" id="GO:0006520">
    <property type="term" value="P:amino acid metabolic process"/>
    <property type="evidence" value="ECO:0007669"/>
    <property type="project" value="InterPro"/>
</dbReference>
<reference evidence="5 6" key="1">
    <citation type="submission" date="2019-12" db="EMBL/GenBank/DDBJ databases">
        <title>Novel species isolated from a subtropical stream in China.</title>
        <authorList>
            <person name="Lu H."/>
        </authorList>
    </citation>
    <scope>NUCLEOTIDE SEQUENCE [LARGE SCALE GENOMIC DNA]</scope>
    <source>
        <strain evidence="5 6">FT134W</strain>
    </source>
</reference>
<evidence type="ECO:0000256" key="2">
    <source>
        <dbReference type="ARBA" id="ARBA00023239"/>
    </source>
</evidence>
<dbReference type="PANTHER" id="PTHR39330:SF1">
    <property type="entry name" value="ETHANOLAMINE AMMONIA-LYASE SMALL SUBUNIT"/>
    <property type="match status" value="1"/>
</dbReference>
<accession>A0A7X4H6J2</accession>
<dbReference type="InterPro" id="IPR042251">
    <property type="entry name" value="EutC_C"/>
</dbReference>
<keyword evidence="3" id="KW-0170">Cobalt</keyword>
<evidence type="ECO:0000313" key="5">
    <source>
        <dbReference type="EMBL" id="MYM75665.1"/>
    </source>
</evidence>
<dbReference type="InterPro" id="IPR042255">
    <property type="entry name" value="EutC_N"/>
</dbReference>
<dbReference type="EMBL" id="WWCR01000044">
    <property type="protein sequence ID" value="MYM75665.1"/>
    <property type="molecule type" value="Genomic_DNA"/>
</dbReference>
<dbReference type="GO" id="GO:0009350">
    <property type="term" value="C:ethanolamine ammonia-lyase complex"/>
    <property type="evidence" value="ECO:0007669"/>
    <property type="project" value="TreeGrafter"/>
</dbReference>
<dbReference type="GO" id="GO:0031419">
    <property type="term" value="F:cobalamin binding"/>
    <property type="evidence" value="ECO:0007669"/>
    <property type="project" value="UniProtKB-KW"/>
</dbReference>
<dbReference type="PANTHER" id="PTHR39330">
    <property type="entry name" value="ETHANOLAMINE AMMONIA-LYASE LIGHT CHAIN"/>
    <property type="match status" value="1"/>
</dbReference>
<dbReference type="InterPro" id="IPR009246">
    <property type="entry name" value="EutC"/>
</dbReference>
<name>A0A7X4H6J2_9BURK</name>
<evidence type="ECO:0000256" key="4">
    <source>
        <dbReference type="ARBA" id="ARBA00024446"/>
    </source>
</evidence>
<dbReference type="Pfam" id="PF05985">
    <property type="entry name" value="EutC"/>
    <property type="match status" value="1"/>
</dbReference>
<sequence>MDKPVTSNPWGALRQFTAARIALGRSGVSQPTAPQLEFQLAHARARDAVHLALDPVALGEALHAASGLPCISLHSAAPDRNTYLQRPDLGRRPDDASRVKLAATATPAVAATTT</sequence>
<dbReference type="Gene3D" id="1.10.30.40">
    <property type="entry name" value="Ethanolamine ammonia-lyase light chain (EutC), N-terminal domain"/>
    <property type="match status" value="1"/>
</dbReference>
<organism evidence="5 6">
    <name type="scientific">Duganella margarita</name>
    <dbReference type="NCBI Taxonomy" id="2692170"/>
    <lineage>
        <taxon>Bacteria</taxon>
        <taxon>Pseudomonadati</taxon>
        <taxon>Pseudomonadota</taxon>
        <taxon>Betaproteobacteria</taxon>
        <taxon>Burkholderiales</taxon>
        <taxon>Oxalobacteraceae</taxon>
        <taxon>Telluria group</taxon>
        <taxon>Duganella</taxon>
    </lineage>
</organism>
<dbReference type="AlphaFoldDB" id="A0A7X4H6J2"/>
<comment type="caution">
    <text evidence="5">The sequence shown here is derived from an EMBL/GenBank/DDBJ whole genome shotgun (WGS) entry which is preliminary data.</text>
</comment>
<dbReference type="GO" id="GO:0008851">
    <property type="term" value="F:ethanolamine ammonia-lyase activity"/>
    <property type="evidence" value="ECO:0007669"/>
    <property type="project" value="InterPro"/>
</dbReference>
<keyword evidence="1" id="KW-0846">Cobalamin</keyword>
<proteinExistence type="predicted"/>
<evidence type="ECO:0000313" key="6">
    <source>
        <dbReference type="Proteomes" id="UP000469734"/>
    </source>
</evidence>
<keyword evidence="4" id="KW-1283">Bacterial microcompartment</keyword>
<evidence type="ECO:0000256" key="3">
    <source>
        <dbReference type="ARBA" id="ARBA00023285"/>
    </source>
</evidence>
<dbReference type="Proteomes" id="UP000469734">
    <property type="component" value="Unassembled WGS sequence"/>
</dbReference>
<dbReference type="RefSeq" id="WP_202427720.1">
    <property type="nucleotide sequence ID" value="NZ_WWCR01000044.1"/>
</dbReference>
<protein>
    <submittedName>
        <fullName evidence="5">Ethanolamine ammonia-lyase subunit EutC</fullName>
    </submittedName>
</protein>
<keyword evidence="2 5" id="KW-0456">Lyase</keyword>
<evidence type="ECO:0000256" key="1">
    <source>
        <dbReference type="ARBA" id="ARBA00022628"/>
    </source>
</evidence>